<evidence type="ECO:0000256" key="1">
    <source>
        <dbReference type="SAM" id="MobiDB-lite"/>
    </source>
</evidence>
<proteinExistence type="predicted"/>
<dbReference type="OrthoDB" id="5769601at2"/>
<evidence type="ECO:0000313" key="3">
    <source>
        <dbReference type="Proteomes" id="UP000434044"/>
    </source>
</evidence>
<dbReference type="EMBL" id="WNKT01000038">
    <property type="protein sequence ID" value="MTW22372.1"/>
    <property type="molecule type" value="Genomic_DNA"/>
</dbReference>
<dbReference type="AlphaFoldDB" id="A0A6N8EDP6"/>
<accession>A0A6N8EDP6</accession>
<evidence type="ECO:0008006" key="4">
    <source>
        <dbReference type="Google" id="ProtNLM"/>
    </source>
</evidence>
<feature type="region of interest" description="Disordered" evidence="1">
    <location>
        <begin position="71"/>
        <end position="93"/>
    </location>
</feature>
<evidence type="ECO:0000313" key="2">
    <source>
        <dbReference type="EMBL" id="MTW22372.1"/>
    </source>
</evidence>
<name>A0A6N8EDP6_9GAMM</name>
<reference evidence="2 3" key="1">
    <citation type="submission" date="2019-11" db="EMBL/GenBank/DDBJ databases">
        <title>Whole-genome sequence of the anaerobic purple sulfur bacterium Allochromatium palmeri DSM 15591.</title>
        <authorList>
            <person name="Kyndt J.A."/>
            <person name="Meyer T.E."/>
        </authorList>
    </citation>
    <scope>NUCLEOTIDE SEQUENCE [LARGE SCALE GENOMIC DNA]</scope>
    <source>
        <strain evidence="2 3">DSM 15591</strain>
    </source>
</reference>
<protein>
    <recommendedName>
        <fullName evidence="4">Type II secretion system protein GspC N-terminal domain-containing protein</fullName>
    </recommendedName>
</protein>
<organism evidence="2 3">
    <name type="scientific">Allochromatium palmeri</name>
    <dbReference type="NCBI Taxonomy" id="231048"/>
    <lineage>
        <taxon>Bacteria</taxon>
        <taxon>Pseudomonadati</taxon>
        <taxon>Pseudomonadota</taxon>
        <taxon>Gammaproteobacteria</taxon>
        <taxon>Chromatiales</taxon>
        <taxon>Chromatiaceae</taxon>
        <taxon>Allochromatium</taxon>
    </lineage>
</organism>
<gene>
    <name evidence="2" type="ORF">GJ668_14945</name>
</gene>
<feature type="compositionally biased region" description="Acidic residues" evidence="1">
    <location>
        <begin position="81"/>
        <end position="93"/>
    </location>
</feature>
<keyword evidence="3" id="KW-1185">Reference proteome</keyword>
<dbReference type="Proteomes" id="UP000434044">
    <property type="component" value="Unassembled WGS sequence"/>
</dbReference>
<feature type="region of interest" description="Disordered" evidence="1">
    <location>
        <begin position="158"/>
        <end position="194"/>
    </location>
</feature>
<dbReference type="RefSeq" id="WP_155450937.1">
    <property type="nucleotide sequence ID" value="NZ_WNKT01000038.1"/>
</dbReference>
<comment type="caution">
    <text evidence="2">The sequence shown here is derived from an EMBL/GenBank/DDBJ whole genome shotgun (WGS) entry which is preliminary data.</text>
</comment>
<sequence>MKYAPVLVALGLLAILTLQWLGWPPAAPLAEPGDAPAVVEAVATPLQPDLLTRLATPDTRDNYVAIIEHPLFRPDRQPEPPSDEQPAEPINEESVELSVFDLNAVLITPDMVSAWVKDPAQPKLRRLRIGDELQGWSVLNIQEDRVLLERQGQQDALILRDYSKPSPAAAPPPTRKALPRPPPRAPVRAAPPKP</sequence>
<feature type="compositionally biased region" description="Pro residues" evidence="1">
    <location>
        <begin position="168"/>
        <end position="194"/>
    </location>
</feature>